<dbReference type="Pfam" id="PF00593">
    <property type="entry name" value="TonB_dep_Rec_b-barrel"/>
    <property type="match status" value="1"/>
</dbReference>
<evidence type="ECO:0000259" key="15">
    <source>
        <dbReference type="Pfam" id="PF07715"/>
    </source>
</evidence>
<evidence type="ECO:0000256" key="3">
    <source>
        <dbReference type="ARBA" id="ARBA00022452"/>
    </source>
</evidence>
<keyword evidence="4" id="KW-0410">Iron transport</keyword>
<keyword evidence="10 11" id="KW-0998">Cell outer membrane</keyword>
<dbReference type="GO" id="GO:0009279">
    <property type="term" value="C:cell outer membrane"/>
    <property type="evidence" value="ECO:0007669"/>
    <property type="project" value="UniProtKB-SubCell"/>
</dbReference>
<dbReference type="KEGG" id="ntd:EGO55_02265"/>
<keyword evidence="5 11" id="KW-0812">Transmembrane</keyword>
<reference evidence="16 17" key="1">
    <citation type="submission" date="2013-09" db="EMBL/GenBank/DDBJ databases">
        <title>Whole genome shotgun sequence of Novosphingobium tardaugens NBRC 16725.</title>
        <authorList>
            <person name="Isaki S."/>
            <person name="Hosoyama A."/>
            <person name="Tsuchikane K."/>
            <person name="Katsumata H."/>
            <person name="Ando Y."/>
            <person name="Yamazaki S."/>
            <person name="Fujita N."/>
        </authorList>
    </citation>
    <scope>NUCLEOTIDE SEQUENCE [LARGE SCALE GENOMIC DNA]</scope>
    <source>
        <strain evidence="16 17">NBRC 16725</strain>
    </source>
</reference>
<evidence type="ECO:0000256" key="4">
    <source>
        <dbReference type="ARBA" id="ARBA00022496"/>
    </source>
</evidence>
<comment type="subcellular location">
    <subcellularLocation>
        <location evidence="1 11">Cell outer membrane</location>
        <topology evidence="1 11">Multi-pass membrane protein</topology>
    </subcellularLocation>
</comment>
<evidence type="ECO:0000256" key="11">
    <source>
        <dbReference type="PROSITE-ProRule" id="PRU01360"/>
    </source>
</evidence>
<dbReference type="PANTHER" id="PTHR32552:SF81">
    <property type="entry name" value="TONB-DEPENDENT OUTER MEMBRANE RECEPTOR"/>
    <property type="match status" value="1"/>
</dbReference>
<evidence type="ECO:0000259" key="14">
    <source>
        <dbReference type="Pfam" id="PF00593"/>
    </source>
</evidence>
<keyword evidence="7" id="KW-0406">Ion transport</keyword>
<accession>U2ZSW1</accession>
<evidence type="ECO:0000256" key="10">
    <source>
        <dbReference type="ARBA" id="ARBA00023237"/>
    </source>
</evidence>
<comment type="caution">
    <text evidence="16">The sequence shown here is derived from an EMBL/GenBank/DDBJ whole genome shotgun (WGS) entry which is preliminary data.</text>
</comment>
<evidence type="ECO:0000256" key="9">
    <source>
        <dbReference type="ARBA" id="ARBA00023136"/>
    </source>
</evidence>
<name>U2ZSW1_9SPHN</name>
<keyword evidence="17" id="KW-1185">Reference proteome</keyword>
<dbReference type="PANTHER" id="PTHR32552">
    <property type="entry name" value="FERRICHROME IRON RECEPTOR-RELATED"/>
    <property type="match status" value="1"/>
</dbReference>
<evidence type="ECO:0000256" key="12">
    <source>
        <dbReference type="RuleBase" id="RU003357"/>
    </source>
</evidence>
<dbReference type="SUPFAM" id="SSF56935">
    <property type="entry name" value="Porins"/>
    <property type="match status" value="1"/>
</dbReference>
<evidence type="ECO:0000313" key="17">
    <source>
        <dbReference type="Proteomes" id="UP000016568"/>
    </source>
</evidence>
<evidence type="ECO:0000256" key="6">
    <source>
        <dbReference type="ARBA" id="ARBA00023004"/>
    </source>
</evidence>
<keyword evidence="6" id="KW-0408">Iron</keyword>
<dbReference type="Pfam" id="PF07715">
    <property type="entry name" value="Plug"/>
    <property type="match status" value="1"/>
</dbReference>
<dbReference type="InterPro" id="IPR012910">
    <property type="entry name" value="Plug_dom"/>
</dbReference>
<proteinExistence type="inferred from homology"/>
<dbReference type="GO" id="GO:0006826">
    <property type="term" value="P:iron ion transport"/>
    <property type="evidence" value="ECO:0007669"/>
    <property type="project" value="UniProtKB-KW"/>
</dbReference>
<evidence type="ECO:0000256" key="5">
    <source>
        <dbReference type="ARBA" id="ARBA00022692"/>
    </source>
</evidence>
<organism evidence="16 17">
    <name type="scientific">Caenibius tardaugens NBRC 16725</name>
    <dbReference type="NCBI Taxonomy" id="1219035"/>
    <lineage>
        <taxon>Bacteria</taxon>
        <taxon>Pseudomonadati</taxon>
        <taxon>Pseudomonadota</taxon>
        <taxon>Alphaproteobacteria</taxon>
        <taxon>Sphingomonadales</taxon>
        <taxon>Erythrobacteraceae</taxon>
        <taxon>Caenibius</taxon>
    </lineage>
</organism>
<feature type="signal peptide" evidence="13">
    <location>
        <begin position="1"/>
        <end position="23"/>
    </location>
</feature>
<evidence type="ECO:0000313" key="16">
    <source>
        <dbReference type="EMBL" id="GAD48459.1"/>
    </source>
</evidence>
<keyword evidence="13" id="KW-0732">Signal</keyword>
<dbReference type="EMBL" id="BASZ01000002">
    <property type="protein sequence ID" value="GAD48459.1"/>
    <property type="molecule type" value="Genomic_DNA"/>
</dbReference>
<feature type="domain" description="TonB-dependent receptor-like beta-barrel" evidence="14">
    <location>
        <begin position="302"/>
        <end position="722"/>
    </location>
</feature>
<evidence type="ECO:0000256" key="7">
    <source>
        <dbReference type="ARBA" id="ARBA00023065"/>
    </source>
</evidence>
<dbReference type="Gene3D" id="2.40.170.20">
    <property type="entry name" value="TonB-dependent receptor, beta-barrel domain"/>
    <property type="match status" value="1"/>
</dbReference>
<dbReference type="eggNOG" id="COG4774">
    <property type="taxonomic scope" value="Bacteria"/>
</dbReference>
<sequence>MKTFALLGAASLAALGFSQAAFAQDSGAEQADTAAQGGLQDIVVTARRSNESLQSVPVAVTALSGEFLERQNFNDATALPRLAPSLTIEKQPSSLSAASVFIRGIGNEEPSALSEQGVGIYLDGVYLARSAGAVFDLLDLERVEVLRGPQGTLFGRNTIGGALQFVSKKPTDEMGATVKAGYGNFNEWYVRGRVDTGYIGGSPIKASIAAQHREADGFVNNTLTKSSKDPGSVKADTLAIALQADLGKLTANYNFDYDNRKGTPGFFQVVAATDMYQAYFGQSASLGGAPFMMSPDRMGTVQQAGFTDYKGKYRQDSKTKVFGHSLTLAYEASDAITLKSITGYRKFSQDTILNLTGNGDLKGVVLDYASPTLTSVQSITPYTGNNAPQKQHQFSQEFQLLGSSGDFSYLAGLYYFKEKASESNHQALTAVVPVEYLAYSQFVTQAQQDALIAANPGLGLIGVNLNPWQAFGGTSQSKAAFGQVSWKPSALDQKLELTVGARYTEDKKTAWLGGDITPTLRGKTSSDNFSWLLSAAYKITPDTMVYARVSTGYRSGGINPRAVTINKYKPEKAMSYEAGIKTELFDRHLRLNLSGYLTDYDDMQVNQFAGSESGATSIIANAGKAQVRGFEAEFTLLPVTGLIIDGAVGYVDKKYKKFLFADPNEGYAIIDVADVARQTYSPKWTARIGAEYAQPIGDMTARLRVDYAYRSSLYFNVLDATTPFNQNIKSPADDNLKARFALEDVKVAGGLMEIGVWGDNLTNEKTLIYGIDFGSIGFAGATFKKPRSYGIDAKISF</sequence>
<dbReference type="RefSeq" id="WP_021689366.1">
    <property type="nucleotide sequence ID" value="NZ_BASZ01000002.1"/>
</dbReference>
<evidence type="ECO:0000256" key="1">
    <source>
        <dbReference type="ARBA" id="ARBA00004571"/>
    </source>
</evidence>
<protein>
    <submittedName>
        <fullName evidence="16">Putative TonB-dependent receptor</fullName>
    </submittedName>
</protein>
<evidence type="ECO:0000256" key="2">
    <source>
        <dbReference type="ARBA" id="ARBA00022448"/>
    </source>
</evidence>
<feature type="chain" id="PRO_5030177813" evidence="13">
    <location>
        <begin position="24"/>
        <end position="797"/>
    </location>
</feature>
<dbReference type="OrthoDB" id="7518525at2"/>
<evidence type="ECO:0000256" key="13">
    <source>
        <dbReference type="SAM" id="SignalP"/>
    </source>
</evidence>
<dbReference type="Proteomes" id="UP000016568">
    <property type="component" value="Unassembled WGS sequence"/>
</dbReference>
<comment type="similarity">
    <text evidence="11 12">Belongs to the TonB-dependent receptor family.</text>
</comment>
<gene>
    <name evidence="16" type="ORF">NT2_02_05430</name>
</gene>
<keyword evidence="2 11" id="KW-0813">Transport</keyword>
<keyword evidence="9 11" id="KW-0472">Membrane</keyword>
<dbReference type="AlphaFoldDB" id="U2ZSW1"/>
<keyword evidence="3 11" id="KW-1134">Transmembrane beta strand</keyword>
<evidence type="ECO:0000256" key="8">
    <source>
        <dbReference type="ARBA" id="ARBA00023077"/>
    </source>
</evidence>
<dbReference type="InterPro" id="IPR039426">
    <property type="entry name" value="TonB-dep_rcpt-like"/>
</dbReference>
<dbReference type="InterPro" id="IPR000531">
    <property type="entry name" value="Beta-barrel_TonB"/>
</dbReference>
<keyword evidence="8 12" id="KW-0798">TonB box</keyword>
<feature type="domain" description="TonB-dependent receptor plug" evidence="15">
    <location>
        <begin position="53"/>
        <end position="162"/>
    </location>
</feature>
<dbReference type="PROSITE" id="PS52016">
    <property type="entry name" value="TONB_DEPENDENT_REC_3"/>
    <property type="match status" value="1"/>
</dbReference>
<dbReference type="InterPro" id="IPR036942">
    <property type="entry name" value="Beta-barrel_TonB_sf"/>
</dbReference>
<keyword evidence="16" id="KW-0675">Receptor</keyword>